<dbReference type="InterPro" id="IPR020846">
    <property type="entry name" value="MFS_dom"/>
</dbReference>
<reference evidence="10 11" key="1">
    <citation type="submission" date="2018-10" db="EMBL/GenBank/DDBJ databases">
        <title>Notoacmeibacter sp. M2BS9Y-3-1, whole genome shotgun sequence.</title>
        <authorList>
            <person name="Tuo L."/>
        </authorList>
    </citation>
    <scope>NUCLEOTIDE SEQUENCE [LARGE SCALE GENOMIC DNA]</scope>
    <source>
        <strain evidence="10 11">M2BS9Y-3-1</strain>
    </source>
</reference>
<dbReference type="AlphaFoldDB" id="A0A3L7JGM2"/>
<evidence type="ECO:0000256" key="7">
    <source>
        <dbReference type="ARBA" id="ARBA00023136"/>
    </source>
</evidence>
<dbReference type="PROSITE" id="PS50850">
    <property type="entry name" value="MFS"/>
    <property type="match status" value="1"/>
</dbReference>
<feature type="transmembrane region" description="Helical" evidence="8">
    <location>
        <begin position="150"/>
        <end position="174"/>
    </location>
</feature>
<evidence type="ECO:0000256" key="6">
    <source>
        <dbReference type="ARBA" id="ARBA00022989"/>
    </source>
</evidence>
<sequence>MVDSARHAPTGQALGLPLGIGRAEFVSILALLMALNALAIDIILPAFRPIADEFNLQQSTDTQFTILAYLIGFGAAQPFFGPISDRFGRKMPMVFGIVTYILCAAAGALAPTYELLLLSRVIQGIGAASTRIIAFSIIRDTHEGRAMASIMSLVLMVFMTVPVIAPAIGELIVLFADWQWIFAAMSLIALICGLWTWFRMPETLPVERRRPLTGRNVIEAFRIVLTTHSAFWYAFAAAGAFSVLFAYINVAQPILADYYELNRWFPVAFAVVAGLMACTSYTNSRLVQKLGQRTISHAALCTQLIVTGIFVLSAAFFDVPLWLFIVLSSLIMTSFSLMGANFNSLAMEDVGHVAGSASSILGFTQTVIGGIVGTAVGQLWNGTLLPVAFGFAAISLSTLAIVLIGEKGELFGSGES</sequence>
<dbReference type="GO" id="GO:1990961">
    <property type="term" value="P:xenobiotic detoxification by transmembrane export across the plasma membrane"/>
    <property type="evidence" value="ECO:0007669"/>
    <property type="project" value="InterPro"/>
</dbReference>
<feature type="transmembrane region" description="Helical" evidence="8">
    <location>
        <begin position="383"/>
        <end position="404"/>
    </location>
</feature>
<feature type="transmembrane region" description="Helical" evidence="8">
    <location>
        <begin position="354"/>
        <end position="377"/>
    </location>
</feature>
<comment type="similarity">
    <text evidence="2 8">Belongs to the major facilitator superfamily. Bcr/CmlA family.</text>
</comment>
<evidence type="ECO:0000256" key="2">
    <source>
        <dbReference type="ARBA" id="ARBA00006236"/>
    </source>
</evidence>
<feature type="transmembrane region" description="Helical" evidence="8">
    <location>
        <begin position="64"/>
        <end position="81"/>
    </location>
</feature>
<keyword evidence="5 8" id="KW-0812">Transmembrane</keyword>
<evidence type="ECO:0000256" key="3">
    <source>
        <dbReference type="ARBA" id="ARBA00022448"/>
    </source>
</evidence>
<comment type="subcellular location">
    <subcellularLocation>
        <location evidence="8">Cell inner membrane</location>
        <topology evidence="8">Multi-pass membrane protein</topology>
    </subcellularLocation>
    <subcellularLocation>
        <location evidence="1">Cell membrane</location>
        <topology evidence="1">Multi-pass membrane protein</topology>
    </subcellularLocation>
</comment>
<feature type="transmembrane region" description="Helical" evidence="8">
    <location>
        <begin position="25"/>
        <end position="44"/>
    </location>
</feature>
<dbReference type="GO" id="GO:0005886">
    <property type="term" value="C:plasma membrane"/>
    <property type="evidence" value="ECO:0007669"/>
    <property type="project" value="UniProtKB-SubCell"/>
</dbReference>
<keyword evidence="6 8" id="KW-1133">Transmembrane helix</keyword>
<feature type="transmembrane region" description="Helical" evidence="8">
    <location>
        <begin position="117"/>
        <end position="138"/>
    </location>
</feature>
<dbReference type="SUPFAM" id="SSF103473">
    <property type="entry name" value="MFS general substrate transporter"/>
    <property type="match status" value="1"/>
</dbReference>
<evidence type="ECO:0000256" key="4">
    <source>
        <dbReference type="ARBA" id="ARBA00022475"/>
    </source>
</evidence>
<feature type="transmembrane region" description="Helical" evidence="8">
    <location>
        <begin position="230"/>
        <end position="251"/>
    </location>
</feature>
<feature type="transmembrane region" description="Helical" evidence="8">
    <location>
        <begin position="180"/>
        <end position="200"/>
    </location>
</feature>
<feature type="transmembrane region" description="Helical" evidence="8">
    <location>
        <begin position="321"/>
        <end position="342"/>
    </location>
</feature>
<evidence type="ECO:0000256" key="1">
    <source>
        <dbReference type="ARBA" id="ARBA00004651"/>
    </source>
</evidence>
<evidence type="ECO:0000313" key="10">
    <source>
        <dbReference type="EMBL" id="RLQ89475.1"/>
    </source>
</evidence>
<keyword evidence="8" id="KW-0997">Cell inner membrane</keyword>
<dbReference type="CDD" id="cd17320">
    <property type="entry name" value="MFS_MdfA_MDR_like"/>
    <property type="match status" value="1"/>
</dbReference>
<feature type="domain" description="Major facilitator superfamily (MFS) profile" evidence="9">
    <location>
        <begin position="25"/>
        <end position="416"/>
    </location>
</feature>
<protein>
    <recommendedName>
        <fullName evidence="8">Bcr/CflA family efflux transporter</fullName>
    </recommendedName>
</protein>
<gene>
    <name evidence="10" type="ORF">D8780_07505</name>
</gene>
<proteinExistence type="inferred from homology"/>
<dbReference type="PANTHER" id="PTHR23502">
    <property type="entry name" value="MAJOR FACILITATOR SUPERFAMILY"/>
    <property type="match status" value="1"/>
</dbReference>
<evidence type="ECO:0000256" key="5">
    <source>
        <dbReference type="ARBA" id="ARBA00022692"/>
    </source>
</evidence>
<dbReference type="InterPro" id="IPR011701">
    <property type="entry name" value="MFS"/>
</dbReference>
<evidence type="ECO:0000313" key="11">
    <source>
        <dbReference type="Proteomes" id="UP000281094"/>
    </source>
</evidence>
<evidence type="ECO:0000259" key="9">
    <source>
        <dbReference type="PROSITE" id="PS50850"/>
    </source>
</evidence>
<organism evidence="10 11">
    <name type="scientific">Notoacmeibacter ruber</name>
    <dbReference type="NCBI Taxonomy" id="2670375"/>
    <lineage>
        <taxon>Bacteria</taxon>
        <taxon>Pseudomonadati</taxon>
        <taxon>Pseudomonadota</taxon>
        <taxon>Alphaproteobacteria</taxon>
        <taxon>Hyphomicrobiales</taxon>
        <taxon>Notoacmeibacteraceae</taxon>
        <taxon>Notoacmeibacter</taxon>
    </lineage>
</organism>
<dbReference type="EMBL" id="RCWN01000001">
    <property type="protein sequence ID" value="RLQ89475.1"/>
    <property type="molecule type" value="Genomic_DNA"/>
</dbReference>
<dbReference type="Proteomes" id="UP000281094">
    <property type="component" value="Unassembled WGS sequence"/>
</dbReference>
<keyword evidence="3 8" id="KW-0813">Transport</keyword>
<evidence type="ECO:0000256" key="8">
    <source>
        <dbReference type="RuleBase" id="RU365088"/>
    </source>
</evidence>
<dbReference type="Gene3D" id="1.20.1720.10">
    <property type="entry name" value="Multidrug resistance protein D"/>
    <property type="match status" value="1"/>
</dbReference>
<keyword evidence="11" id="KW-1185">Reference proteome</keyword>
<dbReference type="NCBIfam" id="TIGR00710">
    <property type="entry name" value="efflux_Bcr_CflA"/>
    <property type="match status" value="1"/>
</dbReference>
<feature type="transmembrane region" description="Helical" evidence="8">
    <location>
        <begin position="294"/>
        <end position="315"/>
    </location>
</feature>
<comment type="caution">
    <text evidence="10">The sequence shown here is derived from an EMBL/GenBank/DDBJ whole genome shotgun (WGS) entry which is preliminary data.</text>
</comment>
<dbReference type="GO" id="GO:0042910">
    <property type="term" value="F:xenobiotic transmembrane transporter activity"/>
    <property type="evidence" value="ECO:0007669"/>
    <property type="project" value="InterPro"/>
</dbReference>
<name>A0A3L7JGM2_9HYPH</name>
<dbReference type="Pfam" id="PF07690">
    <property type="entry name" value="MFS_1"/>
    <property type="match status" value="1"/>
</dbReference>
<keyword evidence="4" id="KW-1003">Cell membrane</keyword>
<dbReference type="InterPro" id="IPR036259">
    <property type="entry name" value="MFS_trans_sf"/>
</dbReference>
<keyword evidence="7 8" id="KW-0472">Membrane</keyword>
<feature type="transmembrane region" description="Helical" evidence="8">
    <location>
        <begin position="263"/>
        <end position="282"/>
    </location>
</feature>
<feature type="transmembrane region" description="Helical" evidence="8">
    <location>
        <begin position="93"/>
        <end position="111"/>
    </location>
</feature>
<dbReference type="InterPro" id="IPR004812">
    <property type="entry name" value="Efflux_drug-R_Bcr/CmlA"/>
</dbReference>
<accession>A0A3L7JGM2</accession>
<dbReference type="PANTHER" id="PTHR23502:SF132">
    <property type="entry name" value="POLYAMINE TRANSPORTER 2-RELATED"/>
    <property type="match status" value="1"/>
</dbReference>